<name>A0A1T2X9X0_9BACL</name>
<dbReference type="GO" id="GO:0003755">
    <property type="term" value="F:peptidyl-prolyl cis-trans isomerase activity"/>
    <property type="evidence" value="ECO:0007669"/>
    <property type="project" value="InterPro"/>
</dbReference>
<dbReference type="Pfam" id="PF13145">
    <property type="entry name" value="Rotamase_2"/>
    <property type="match status" value="1"/>
</dbReference>
<comment type="caution">
    <text evidence="3">The sequence shown here is derived from an EMBL/GenBank/DDBJ whole genome shotgun (WGS) entry which is preliminary data.</text>
</comment>
<evidence type="ECO:0000313" key="3">
    <source>
        <dbReference type="EMBL" id="OPA76697.1"/>
    </source>
</evidence>
<reference evidence="3 4" key="1">
    <citation type="submission" date="2017-01" db="EMBL/GenBank/DDBJ databases">
        <title>Genome analysis of Paenibacillus selenitrireducens ES3-24.</title>
        <authorList>
            <person name="Xu D."/>
            <person name="Yao R."/>
            <person name="Zheng S."/>
        </authorList>
    </citation>
    <scope>NUCLEOTIDE SEQUENCE [LARGE SCALE GENOMIC DNA]</scope>
    <source>
        <strain evidence="3 4">ES3-24</strain>
    </source>
</reference>
<dbReference type="OrthoDB" id="2573683at2"/>
<protein>
    <recommendedName>
        <fullName evidence="2">PpiC domain-containing protein</fullName>
    </recommendedName>
</protein>
<sequence length="348" mass="40896">MKKLLVQKHRLLIGGMIVILMLVMVVIYRSVALASAEDTVVFTIDNEAIPEEEFRLFLQQNKALTTSYFKRKYNVDYGDGFWTTTYHGENPMDYVRQKTVEDLKKIKIEQMLMKEHGVLQDVSFATFLKQLDSENDERQLKLRNQQPIYGPKTYRANEFYSYTQSNNYQRLIDTLVKQRKDTLSDEILKPLYEEVKSSYFHQGYVFEYEKITAPTRQPLEEIQQQVKMTHQQVEDAVAAWQEPAAITVERETLDIDEKSKDDDRAQYLQELFQSMQAGDFTEAEESDDGVIVYRLLATKDKGYEPYDQVKAALIQIYVQKQLEQEVQRRLSDANIQIHEEVMKRISFT</sequence>
<accession>A0A1T2X9X0</accession>
<keyword evidence="1" id="KW-1133">Transmembrane helix</keyword>
<dbReference type="InterPro" id="IPR046357">
    <property type="entry name" value="PPIase_dom_sf"/>
</dbReference>
<dbReference type="Gene3D" id="1.10.4030.10">
    <property type="entry name" value="Porin chaperone SurA, peptide-binding domain"/>
    <property type="match status" value="1"/>
</dbReference>
<dbReference type="Gene3D" id="3.10.50.40">
    <property type="match status" value="1"/>
</dbReference>
<proteinExistence type="predicted"/>
<feature type="domain" description="PpiC" evidence="2">
    <location>
        <begin position="184"/>
        <end position="310"/>
    </location>
</feature>
<keyword evidence="1" id="KW-0812">Transmembrane</keyword>
<dbReference type="InterPro" id="IPR000297">
    <property type="entry name" value="PPIase_PpiC"/>
</dbReference>
<evidence type="ECO:0000259" key="2">
    <source>
        <dbReference type="Pfam" id="PF13145"/>
    </source>
</evidence>
<feature type="transmembrane region" description="Helical" evidence="1">
    <location>
        <begin position="12"/>
        <end position="31"/>
    </location>
</feature>
<keyword evidence="4" id="KW-1185">Reference proteome</keyword>
<evidence type="ECO:0000256" key="1">
    <source>
        <dbReference type="SAM" id="Phobius"/>
    </source>
</evidence>
<dbReference type="RefSeq" id="WP_078499715.1">
    <property type="nucleotide sequence ID" value="NZ_MSZX01000006.1"/>
</dbReference>
<evidence type="ECO:0000313" key="4">
    <source>
        <dbReference type="Proteomes" id="UP000190188"/>
    </source>
</evidence>
<gene>
    <name evidence="3" type="ORF">BVG16_16120</name>
</gene>
<organism evidence="3 4">
    <name type="scientific">Paenibacillus selenitireducens</name>
    <dbReference type="NCBI Taxonomy" id="1324314"/>
    <lineage>
        <taxon>Bacteria</taxon>
        <taxon>Bacillati</taxon>
        <taxon>Bacillota</taxon>
        <taxon>Bacilli</taxon>
        <taxon>Bacillales</taxon>
        <taxon>Paenibacillaceae</taxon>
        <taxon>Paenibacillus</taxon>
    </lineage>
</organism>
<dbReference type="AlphaFoldDB" id="A0A1T2X9X0"/>
<keyword evidence="1" id="KW-0472">Membrane</keyword>
<dbReference type="Proteomes" id="UP000190188">
    <property type="component" value="Unassembled WGS sequence"/>
</dbReference>
<dbReference type="EMBL" id="MSZX01000006">
    <property type="protein sequence ID" value="OPA76697.1"/>
    <property type="molecule type" value="Genomic_DNA"/>
</dbReference>